<dbReference type="GO" id="GO:0015689">
    <property type="term" value="P:molybdate ion transport"/>
    <property type="evidence" value="ECO:0007669"/>
    <property type="project" value="InterPro"/>
</dbReference>
<evidence type="ECO:0000256" key="2">
    <source>
        <dbReference type="ARBA" id="ARBA00022723"/>
    </source>
</evidence>
<keyword evidence="2" id="KW-0479">Metal-binding</keyword>
<keyword evidence="3" id="KW-0732">Signal</keyword>
<dbReference type="AlphaFoldDB" id="A0A1H9E9M5"/>
<gene>
    <name evidence="4" type="ORF">SAMN05216548_103109</name>
</gene>
<evidence type="ECO:0000313" key="5">
    <source>
        <dbReference type="Proteomes" id="UP000199647"/>
    </source>
</evidence>
<dbReference type="GO" id="GO:0030973">
    <property type="term" value="F:molybdate ion binding"/>
    <property type="evidence" value="ECO:0007669"/>
    <property type="project" value="TreeGrafter"/>
</dbReference>
<protein>
    <submittedName>
        <fullName evidence="4">Molybdate transport system substrate-binding protein</fullName>
    </submittedName>
</protein>
<organism evidence="4 5">
    <name type="scientific">Faunimonas pinastri</name>
    <dbReference type="NCBI Taxonomy" id="1855383"/>
    <lineage>
        <taxon>Bacteria</taxon>
        <taxon>Pseudomonadati</taxon>
        <taxon>Pseudomonadota</taxon>
        <taxon>Alphaproteobacteria</taxon>
        <taxon>Hyphomicrobiales</taxon>
        <taxon>Afifellaceae</taxon>
        <taxon>Faunimonas</taxon>
    </lineage>
</organism>
<dbReference type="NCBIfam" id="TIGR01256">
    <property type="entry name" value="modA"/>
    <property type="match status" value="1"/>
</dbReference>
<proteinExistence type="inferred from homology"/>
<dbReference type="GO" id="GO:0046872">
    <property type="term" value="F:metal ion binding"/>
    <property type="evidence" value="ECO:0007669"/>
    <property type="project" value="UniProtKB-KW"/>
</dbReference>
<dbReference type="Proteomes" id="UP000199647">
    <property type="component" value="Unassembled WGS sequence"/>
</dbReference>
<accession>A0A1H9E9M5</accession>
<dbReference type="PANTHER" id="PTHR30632">
    <property type="entry name" value="MOLYBDATE-BINDING PERIPLASMIC PROTEIN"/>
    <property type="match status" value="1"/>
</dbReference>
<name>A0A1H9E9M5_9HYPH</name>
<evidence type="ECO:0000313" key="4">
    <source>
        <dbReference type="EMBL" id="SEQ22345.1"/>
    </source>
</evidence>
<dbReference type="SUPFAM" id="SSF53850">
    <property type="entry name" value="Periplasmic binding protein-like II"/>
    <property type="match status" value="1"/>
</dbReference>
<dbReference type="InterPro" id="IPR050682">
    <property type="entry name" value="ModA/WtpA"/>
</dbReference>
<evidence type="ECO:0000256" key="3">
    <source>
        <dbReference type="ARBA" id="ARBA00022729"/>
    </source>
</evidence>
<evidence type="ECO:0000256" key="1">
    <source>
        <dbReference type="ARBA" id="ARBA00009175"/>
    </source>
</evidence>
<dbReference type="Gene3D" id="3.40.190.10">
    <property type="entry name" value="Periplasmic binding protein-like II"/>
    <property type="match status" value="2"/>
</dbReference>
<dbReference type="InterPro" id="IPR005950">
    <property type="entry name" value="ModA"/>
</dbReference>
<keyword evidence="5" id="KW-1185">Reference proteome</keyword>
<sequence length="251" mass="26046">MMPGTNQNEIRVLAAGSLRHAMASLGAAFESRTGLAIKARFGPAGVLREQIEAGEAFDLFASANLAHPEKLCERGLSGPVTCFAQNRLCIVARAALGLTPENMLQVMLDPLTRLATSTPGADPSGDYAMAFFQAVERSSPGVGSKLAGKSLHLVGGAGSSLVPAGFSASEWLIGNDQADLFVGYLSGAGSALLNPDLSVLPLPPDLGPEVKYGLCLARQFRPGAEQLRAFLLSAEAQAILAEHGFLPCAGE</sequence>
<dbReference type="STRING" id="1855383.SAMN05216548_103109"/>
<comment type="similarity">
    <text evidence="1">Belongs to the bacterial solute-binding protein ModA family.</text>
</comment>
<dbReference type="EMBL" id="FOFG01000003">
    <property type="protein sequence ID" value="SEQ22345.1"/>
    <property type="molecule type" value="Genomic_DNA"/>
</dbReference>
<reference evidence="4 5" key="1">
    <citation type="submission" date="2016-10" db="EMBL/GenBank/DDBJ databases">
        <authorList>
            <person name="de Groot N.N."/>
        </authorList>
    </citation>
    <scope>NUCLEOTIDE SEQUENCE [LARGE SCALE GENOMIC DNA]</scope>
    <source>
        <strain evidence="4 5">A52C2</strain>
    </source>
</reference>
<dbReference type="PANTHER" id="PTHR30632:SF0">
    <property type="entry name" value="SULFATE-BINDING PROTEIN"/>
    <property type="match status" value="1"/>
</dbReference>
<dbReference type="Pfam" id="PF13531">
    <property type="entry name" value="SBP_bac_11"/>
    <property type="match status" value="1"/>
</dbReference>